<dbReference type="InterPro" id="IPR049517">
    <property type="entry name" value="ACX-like_C"/>
</dbReference>
<evidence type="ECO:0000259" key="3">
    <source>
        <dbReference type="Pfam" id="PF19278"/>
    </source>
</evidence>
<dbReference type="EMBL" id="QHHQ01000002">
    <property type="protein sequence ID" value="RAI02480.1"/>
    <property type="molecule type" value="Genomic_DNA"/>
</dbReference>
<dbReference type="InterPro" id="IPR002821">
    <property type="entry name" value="Hydantoinase_A"/>
</dbReference>
<feature type="domain" description="Hydantoinase A/oxoprolinase" evidence="1">
    <location>
        <begin position="211"/>
        <end position="504"/>
    </location>
</feature>
<name>A0A8B2P114_9HYPH</name>
<feature type="domain" description="Acetophenone carboxylase-like C-terminal" evidence="3">
    <location>
        <begin position="518"/>
        <end position="691"/>
    </location>
</feature>
<keyword evidence="5" id="KW-1185">Reference proteome</keyword>
<evidence type="ECO:0000313" key="5">
    <source>
        <dbReference type="Proteomes" id="UP000249590"/>
    </source>
</evidence>
<dbReference type="Pfam" id="PF05378">
    <property type="entry name" value="Hydant_A_N"/>
    <property type="match status" value="1"/>
</dbReference>
<dbReference type="PANTHER" id="PTHR11365">
    <property type="entry name" value="5-OXOPROLINASE RELATED"/>
    <property type="match status" value="1"/>
</dbReference>
<dbReference type="Proteomes" id="UP000249590">
    <property type="component" value="Unassembled WGS sequence"/>
</dbReference>
<dbReference type="GO" id="GO:0006749">
    <property type="term" value="P:glutathione metabolic process"/>
    <property type="evidence" value="ECO:0007669"/>
    <property type="project" value="TreeGrafter"/>
</dbReference>
<comment type="caution">
    <text evidence="4">The sequence shown here is derived from an EMBL/GenBank/DDBJ whole genome shotgun (WGS) entry which is preliminary data.</text>
</comment>
<sequence>MADMPHAAPDWRLGFDIGGTFTDIVLVESGTGETHLGKSLTTPQDPSVGVANGVAPLFQRLGMGGSEVSVAIHATTLITNALIERKGARTALLATQGFRDTIEMATELRYDNYAISLAMPEPLVSRRLRFDVPERLDRDGNVLVPLDEAKVREIAGTLKAEGVETVAIVFLHSFRNAAHEERAAEIVREVCPDILVSLSSHVSPEIREYERSVTTCANAFVQPLTPRYIDKALQGLASSGYANPLYVMVSSGGIASAEVAKDLPIRLLESGPTAGVMAAIYYGKALGIGDLVTFDMGGTTAKIGLVSDYRAQKSNVFEVGRVSRFQKGSGLPVRIPMVELIEIGAGGGSIAKVNTVGLLDVGPDSAGAVPGPACYGRGGTRPTVTDANVVLGYLNPDYFLGGEMQLDAAAARDAIATLSAPLGESVEACARGIASIVNQNMLAASKIHIAERGADPRKLYLFAFGGAGPAHAYELARSLHMKGVIVPPGAGATSAMGLVTAPVSFDFARSFMVRLDRAAPDELTAVFAQMEAEGAETMAQAGVPAGDIVVERTMDLRHAGQGYQVNVAMPDGPIDRAMLDTMGPRFYAAHEERFGHAHTMIPAELVTCRVTVSGRVASIPVPDIAASTDEAAPVKAWRMVYFPELGTEVETPVYERSQLRHGHRIPGAAVFEERECTIVAGPSATTTIDRYGSVRMDLTADGSA</sequence>
<dbReference type="OrthoDB" id="9759608at2"/>
<dbReference type="GO" id="GO:0005829">
    <property type="term" value="C:cytosol"/>
    <property type="evidence" value="ECO:0007669"/>
    <property type="project" value="TreeGrafter"/>
</dbReference>
<gene>
    <name evidence="4" type="ORF">DLJ53_14125</name>
</gene>
<dbReference type="GO" id="GO:0017168">
    <property type="term" value="F:5-oxoprolinase (ATP-hydrolyzing) activity"/>
    <property type="evidence" value="ECO:0007669"/>
    <property type="project" value="TreeGrafter"/>
</dbReference>
<reference evidence="4 5" key="1">
    <citation type="submission" date="2018-05" db="EMBL/GenBank/DDBJ databases">
        <title>Acuticoccus sediminis sp. nov., isolated from deep-sea sediment of Indian Ocean.</title>
        <authorList>
            <person name="Liu X."/>
            <person name="Lai Q."/>
            <person name="Du Y."/>
            <person name="Sun F."/>
            <person name="Zhang X."/>
            <person name="Wang S."/>
            <person name="Shao Z."/>
        </authorList>
    </citation>
    <scope>NUCLEOTIDE SEQUENCE [LARGE SCALE GENOMIC DNA]</scope>
    <source>
        <strain evidence="4 5">PTG4-2</strain>
    </source>
</reference>
<evidence type="ECO:0000313" key="4">
    <source>
        <dbReference type="EMBL" id="RAI02480.1"/>
    </source>
</evidence>
<organism evidence="4 5">
    <name type="scientific">Acuticoccus sediminis</name>
    <dbReference type="NCBI Taxonomy" id="2184697"/>
    <lineage>
        <taxon>Bacteria</taxon>
        <taxon>Pseudomonadati</taxon>
        <taxon>Pseudomonadota</taxon>
        <taxon>Alphaproteobacteria</taxon>
        <taxon>Hyphomicrobiales</taxon>
        <taxon>Amorphaceae</taxon>
        <taxon>Acuticoccus</taxon>
    </lineage>
</organism>
<evidence type="ECO:0000259" key="1">
    <source>
        <dbReference type="Pfam" id="PF01968"/>
    </source>
</evidence>
<dbReference type="InterPro" id="IPR045079">
    <property type="entry name" value="Oxoprolinase-like"/>
</dbReference>
<feature type="domain" description="Hydantoinase/oxoprolinase N-terminal" evidence="2">
    <location>
        <begin position="12"/>
        <end position="191"/>
    </location>
</feature>
<protein>
    <submittedName>
        <fullName evidence="4">Methylhydantoinase</fullName>
    </submittedName>
</protein>
<dbReference type="RefSeq" id="WP_111346119.1">
    <property type="nucleotide sequence ID" value="NZ_QHHQ01000002.1"/>
</dbReference>
<dbReference type="InterPro" id="IPR008040">
    <property type="entry name" value="Hydant_A_N"/>
</dbReference>
<dbReference type="PANTHER" id="PTHR11365:SF23">
    <property type="entry name" value="HYPOTHETICAL 5-OXOPROLINASE (EUROFUNG)-RELATED"/>
    <property type="match status" value="1"/>
</dbReference>
<dbReference type="SUPFAM" id="SSF53067">
    <property type="entry name" value="Actin-like ATPase domain"/>
    <property type="match status" value="1"/>
</dbReference>
<dbReference type="Pfam" id="PF01968">
    <property type="entry name" value="Hydantoinase_A"/>
    <property type="match status" value="1"/>
</dbReference>
<evidence type="ECO:0000259" key="2">
    <source>
        <dbReference type="Pfam" id="PF05378"/>
    </source>
</evidence>
<dbReference type="Pfam" id="PF19278">
    <property type="entry name" value="Hydant_A_C"/>
    <property type="match status" value="1"/>
</dbReference>
<dbReference type="InterPro" id="IPR043129">
    <property type="entry name" value="ATPase_NBD"/>
</dbReference>
<dbReference type="AlphaFoldDB" id="A0A8B2P114"/>
<accession>A0A8B2P114</accession>
<proteinExistence type="predicted"/>